<reference evidence="3" key="1">
    <citation type="submission" date="2021-02" db="EMBL/GenBank/DDBJ databases">
        <authorList>
            <person name="Nowell W R."/>
        </authorList>
    </citation>
    <scope>NUCLEOTIDE SEQUENCE</scope>
</reference>
<gene>
    <name evidence="3" type="ORF">JXQ802_LOCUS6669</name>
    <name evidence="4" type="ORF">JXQ802_LOCUS7063</name>
    <name evidence="2" type="ORF">PYM288_LOCUS735</name>
</gene>
<dbReference type="AlphaFoldDB" id="A0A813VT77"/>
<dbReference type="EMBL" id="CAJNOL010000115">
    <property type="protein sequence ID" value="CAF0858561.1"/>
    <property type="molecule type" value="Genomic_DNA"/>
</dbReference>
<keyword evidence="5" id="KW-1185">Reference proteome</keyword>
<evidence type="ECO:0000313" key="3">
    <source>
        <dbReference type="EMBL" id="CAF0850531.1"/>
    </source>
</evidence>
<keyword evidence="1" id="KW-0732">Signal</keyword>
<protein>
    <submittedName>
        <fullName evidence="3">Uncharacterized protein</fullName>
    </submittedName>
</protein>
<feature type="chain" id="PRO_5035683415" evidence="1">
    <location>
        <begin position="32"/>
        <end position="136"/>
    </location>
</feature>
<comment type="caution">
    <text evidence="3">The sequence shown here is derived from an EMBL/GenBank/DDBJ whole genome shotgun (WGS) entry which is preliminary data.</text>
</comment>
<dbReference type="Proteomes" id="UP000663870">
    <property type="component" value="Unassembled WGS sequence"/>
</dbReference>
<dbReference type="Proteomes" id="UP000663854">
    <property type="component" value="Unassembled WGS sequence"/>
</dbReference>
<evidence type="ECO:0000313" key="5">
    <source>
        <dbReference type="Proteomes" id="UP000663870"/>
    </source>
</evidence>
<dbReference type="EMBL" id="CAJNOL010000106">
    <property type="protein sequence ID" value="CAF0850531.1"/>
    <property type="molecule type" value="Genomic_DNA"/>
</dbReference>
<dbReference type="EMBL" id="CAJNOH010000003">
    <property type="protein sequence ID" value="CAF0728044.1"/>
    <property type="molecule type" value="Genomic_DNA"/>
</dbReference>
<evidence type="ECO:0000256" key="1">
    <source>
        <dbReference type="SAM" id="SignalP"/>
    </source>
</evidence>
<proteinExistence type="predicted"/>
<accession>A0A813VT77</accession>
<feature type="signal peptide" evidence="1">
    <location>
        <begin position="1"/>
        <end position="31"/>
    </location>
</feature>
<evidence type="ECO:0000313" key="2">
    <source>
        <dbReference type="EMBL" id="CAF0728044.1"/>
    </source>
</evidence>
<sequence>MNKVNIFKFTSYLQIFMIFFVLVLCMNNSHALTNDINDSEFFDNSEDELGFPINQHNSVDMKKFIPENIALSRDNVWSRLFHSEISQPRITSRSSYPSKKYGLTFPNGRTYIIPFDKRTIPIKLQKAFFAHGIVGR</sequence>
<name>A0A813VT77_9BILA</name>
<evidence type="ECO:0000313" key="4">
    <source>
        <dbReference type="EMBL" id="CAF0858561.1"/>
    </source>
</evidence>
<organism evidence="3 5">
    <name type="scientific">Rotaria sordida</name>
    <dbReference type="NCBI Taxonomy" id="392033"/>
    <lineage>
        <taxon>Eukaryota</taxon>
        <taxon>Metazoa</taxon>
        <taxon>Spiralia</taxon>
        <taxon>Gnathifera</taxon>
        <taxon>Rotifera</taxon>
        <taxon>Eurotatoria</taxon>
        <taxon>Bdelloidea</taxon>
        <taxon>Philodinida</taxon>
        <taxon>Philodinidae</taxon>
        <taxon>Rotaria</taxon>
    </lineage>
</organism>